<protein>
    <submittedName>
        <fullName evidence="8">DNA ligase</fullName>
    </submittedName>
</protein>
<keyword evidence="1 8" id="KW-0436">Ligase</keyword>
<feature type="signal peptide" evidence="6">
    <location>
        <begin position="1"/>
        <end position="21"/>
    </location>
</feature>
<evidence type="ECO:0000256" key="6">
    <source>
        <dbReference type="SAM" id="SignalP"/>
    </source>
</evidence>
<name>A0A4Q8LQ85_9GAMM</name>
<dbReference type="InterPro" id="IPR050326">
    <property type="entry name" value="NAD_dep_DNA_ligaseB"/>
</dbReference>
<dbReference type="CDD" id="cd07896">
    <property type="entry name" value="Adenylation_kDNA_ligase_like"/>
    <property type="match status" value="1"/>
</dbReference>
<evidence type="ECO:0000313" key="9">
    <source>
        <dbReference type="Proteomes" id="UP000291286"/>
    </source>
</evidence>
<proteinExistence type="predicted"/>
<evidence type="ECO:0000256" key="4">
    <source>
        <dbReference type="ARBA" id="ARBA00023204"/>
    </source>
</evidence>
<feature type="domain" description="DNA ligase OB-like" evidence="7">
    <location>
        <begin position="212"/>
        <end position="277"/>
    </location>
</feature>
<feature type="region of interest" description="Disordered" evidence="5">
    <location>
        <begin position="278"/>
        <end position="302"/>
    </location>
</feature>
<accession>A0A4Q8LQ85</accession>
<dbReference type="InterPro" id="IPR029319">
    <property type="entry name" value="DNA_ligase_OB"/>
</dbReference>
<keyword evidence="2" id="KW-0235">DNA replication</keyword>
<evidence type="ECO:0000256" key="1">
    <source>
        <dbReference type="ARBA" id="ARBA00022598"/>
    </source>
</evidence>
<keyword evidence="4" id="KW-0234">DNA repair</keyword>
<sequence>MRVVAGMVLVACLAGPGVADAAAPQAPPMLATAYRGQGEVAAYLVSEKLDGVRGRWDGRALWTRGGEPIAVPAWFTRGWPPVPMEGELWIGRGQFDAASALVRAGDPHDPRWRALRFMVFDLPAAGGAFAARVARMQALLGAGAHLQLRMLEQRRFDSRAALDAELDRVVQAGGEGLMLQHRAARYLPGRSDALLKYKRLDDAEARVIGHVPGQGRHAGRLGALLVETPDGRRFRIGSGLRDAQRDAPPPLGTWVTYQYNGLTGRGLPRFARFLRVREESRDQGPGSEARGQGKAVAGDAARSARADALLHPLASDL</sequence>
<evidence type="ECO:0000259" key="7">
    <source>
        <dbReference type="Pfam" id="PF14743"/>
    </source>
</evidence>
<dbReference type="Proteomes" id="UP000291286">
    <property type="component" value="Unassembled WGS sequence"/>
</dbReference>
<dbReference type="GO" id="GO:0006260">
    <property type="term" value="P:DNA replication"/>
    <property type="evidence" value="ECO:0007669"/>
    <property type="project" value="UniProtKB-KW"/>
</dbReference>
<dbReference type="Gene3D" id="3.30.1490.70">
    <property type="match status" value="1"/>
</dbReference>
<dbReference type="SUPFAM" id="SSF50249">
    <property type="entry name" value="Nucleic acid-binding proteins"/>
    <property type="match status" value="1"/>
</dbReference>
<dbReference type="GO" id="GO:0006281">
    <property type="term" value="P:DNA repair"/>
    <property type="evidence" value="ECO:0007669"/>
    <property type="project" value="UniProtKB-KW"/>
</dbReference>
<dbReference type="Pfam" id="PF14743">
    <property type="entry name" value="DNA_ligase_OB_2"/>
    <property type="match status" value="1"/>
</dbReference>
<keyword evidence="6" id="KW-0732">Signal</keyword>
<dbReference type="NCBIfam" id="NF006592">
    <property type="entry name" value="PRK09125.1"/>
    <property type="match status" value="1"/>
</dbReference>
<keyword evidence="3" id="KW-0227">DNA damage</keyword>
<dbReference type="EMBL" id="SHMB01000001">
    <property type="protein sequence ID" value="TAA32956.1"/>
    <property type="molecule type" value="Genomic_DNA"/>
</dbReference>
<dbReference type="InterPro" id="IPR012340">
    <property type="entry name" value="NA-bd_OB-fold"/>
</dbReference>
<dbReference type="Gene3D" id="3.30.470.30">
    <property type="entry name" value="DNA ligase/mRNA capping enzyme"/>
    <property type="match status" value="1"/>
</dbReference>
<evidence type="ECO:0000256" key="5">
    <source>
        <dbReference type="SAM" id="MobiDB-lite"/>
    </source>
</evidence>
<reference evidence="8 9" key="1">
    <citation type="submission" date="2019-02" db="EMBL/GenBank/DDBJ databases">
        <title>WGS of Pseudoxanthomonas species novum from clinical isolates.</title>
        <authorList>
            <person name="Bernier A.-M."/>
            <person name="Bernard K."/>
            <person name="Vachon A."/>
        </authorList>
    </citation>
    <scope>NUCLEOTIDE SEQUENCE [LARGE SCALE GENOMIC DNA]</scope>
    <source>
        <strain evidence="8 9">NML171202</strain>
    </source>
</reference>
<gene>
    <name evidence="8" type="ORF">EA661_01355</name>
</gene>
<dbReference type="CDD" id="cd08041">
    <property type="entry name" value="OBF_kDNA_ligase_like"/>
    <property type="match status" value="1"/>
</dbReference>
<evidence type="ECO:0000256" key="2">
    <source>
        <dbReference type="ARBA" id="ARBA00022705"/>
    </source>
</evidence>
<dbReference type="GO" id="GO:0016874">
    <property type="term" value="F:ligase activity"/>
    <property type="evidence" value="ECO:0007669"/>
    <property type="project" value="UniProtKB-KW"/>
</dbReference>
<dbReference type="PANTHER" id="PTHR47810:SF1">
    <property type="entry name" value="DNA LIGASE B"/>
    <property type="match status" value="1"/>
</dbReference>
<evidence type="ECO:0000313" key="8">
    <source>
        <dbReference type="EMBL" id="TAA32956.1"/>
    </source>
</evidence>
<dbReference type="AlphaFoldDB" id="A0A4Q8LQ85"/>
<dbReference type="RefSeq" id="WP_130514991.1">
    <property type="nucleotide sequence ID" value="NZ_SHMA01000001.1"/>
</dbReference>
<feature type="chain" id="PRO_5020709636" evidence="6">
    <location>
        <begin position="22"/>
        <end position="317"/>
    </location>
</feature>
<dbReference type="Gene3D" id="2.40.50.140">
    <property type="entry name" value="Nucleic acid-binding proteins"/>
    <property type="match status" value="1"/>
</dbReference>
<dbReference type="SUPFAM" id="SSF56091">
    <property type="entry name" value="DNA ligase/mRNA capping enzyme, catalytic domain"/>
    <property type="match status" value="1"/>
</dbReference>
<evidence type="ECO:0000256" key="3">
    <source>
        <dbReference type="ARBA" id="ARBA00022763"/>
    </source>
</evidence>
<comment type="caution">
    <text evidence="8">The sequence shown here is derived from an EMBL/GenBank/DDBJ whole genome shotgun (WGS) entry which is preliminary data.</text>
</comment>
<dbReference type="PANTHER" id="PTHR47810">
    <property type="entry name" value="DNA LIGASE"/>
    <property type="match status" value="1"/>
</dbReference>
<organism evidence="8 9">
    <name type="scientific">Pseudoxanthomonas winnipegensis</name>
    <dbReference type="NCBI Taxonomy" id="2480810"/>
    <lineage>
        <taxon>Bacteria</taxon>
        <taxon>Pseudomonadati</taxon>
        <taxon>Pseudomonadota</taxon>
        <taxon>Gammaproteobacteria</taxon>
        <taxon>Lysobacterales</taxon>
        <taxon>Lysobacteraceae</taxon>
        <taxon>Pseudoxanthomonas</taxon>
    </lineage>
</organism>